<dbReference type="PROSITE" id="PS51354">
    <property type="entry name" value="GLUTAREDOXIN_2"/>
    <property type="match status" value="1"/>
</dbReference>
<proteinExistence type="inferred from homology"/>
<dbReference type="Pfam" id="PF00462">
    <property type="entry name" value="Glutaredoxin"/>
    <property type="match status" value="1"/>
</dbReference>
<evidence type="ECO:0000313" key="3">
    <source>
        <dbReference type="EMBL" id="GAQ88431.1"/>
    </source>
</evidence>
<evidence type="ECO:0000256" key="1">
    <source>
        <dbReference type="ARBA" id="ARBA00008983"/>
    </source>
</evidence>
<dbReference type="GO" id="GO:0005759">
    <property type="term" value="C:mitochondrial matrix"/>
    <property type="evidence" value="ECO:0000318"/>
    <property type="project" value="GO_Central"/>
</dbReference>
<dbReference type="OrthoDB" id="415696at2759"/>
<dbReference type="Gene3D" id="3.40.30.10">
    <property type="entry name" value="Glutaredoxin"/>
    <property type="match status" value="1"/>
</dbReference>
<reference evidence="3 4" key="1">
    <citation type="journal article" date="2014" name="Nat. Commun.">
        <title>Klebsormidium flaccidum genome reveals primary factors for plant terrestrial adaptation.</title>
        <authorList>
            <person name="Hori K."/>
            <person name="Maruyama F."/>
            <person name="Fujisawa T."/>
            <person name="Togashi T."/>
            <person name="Yamamoto N."/>
            <person name="Seo M."/>
            <person name="Sato S."/>
            <person name="Yamada T."/>
            <person name="Mori H."/>
            <person name="Tajima N."/>
            <person name="Moriyama T."/>
            <person name="Ikeuchi M."/>
            <person name="Watanabe M."/>
            <person name="Wada H."/>
            <person name="Kobayashi K."/>
            <person name="Saito M."/>
            <person name="Masuda T."/>
            <person name="Sasaki-Sekimoto Y."/>
            <person name="Mashiguchi K."/>
            <person name="Awai K."/>
            <person name="Shimojima M."/>
            <person name="Masuda S."/>
            <person name="Iwai M."/>
            <person name="Nobusawa T."/>
            <person name="Narise T."/>
            <person name="Kondo S."/>
            <person name="Saito H."/>
            <person name="Sato R."/>
            <person name="Murakawa M."/>
            <person name="Ihara Y."/>
            <person name="Oshima-Yamada Y."/>
            <person name="Ohtaka K."/>
            <person name="Satoh M."/>
            <person name="Sonobe K."/>
            <person name="Ishii M."/>
            <person name="Ohtani R."/>
            <person name="Kanamori-Sato M."/>
            <person name="Honoki R."/>
            <person name="Miyazaki D."/>
            <person name="Mochizuki H."/>
            <person name="Umetsu J."/>
            <person name="Higashi K."/>
            <person name="Shibata D."/>
            <person name="Kamiya Y."/>
            <person name="Sato N."/>
            <person name="Nakamura Y."/>
            <person name="Tabata S."/>
            <person name="Ida S."/>
            <person name="Kurokawa K."/>
            <person name="Ohta H."/>
        </authorList>
    </citation>
    <scope>NUCLEOTIDE SEQUENCE [LARGE SCALE GENOMIC DNA]</scope>
    <source>
        <strain evidence="3 4">NIES-2285</strain>
    </source>
</reference>
<dbReference type="OMA" id="RNAPQCG"/>
<dbReference type="InterPro" id="IPR002109">
    <property type="entry name" value="Glutaredoxin"/>
</dbReference>
<dbReference type="AlphaFoldDB" id="A0A1Y1IH97"/>
<evidence type="ECO:0000313" key="4">
    <source>
        <dbReference type="Proteomes" id="UP000054558"/>
    </source>
</evidence>
<evidence type="ECO:0000259" key="2">
    <source>
        <dbReference type="Pfam" id="PF00462"/>
    </source>
</evidence>
<dbReference type="InterPro" id="IPR036249">
    <property type="entry name" value="Thioredoxin-like_sf"/>
</dbReference>
<protein>
    <recommendedName>
        <fullName evidence="2">Glutaredoxin domain-containing protein</fullName>
    </recommendedName>
</protein>
<accession>A0A1Y1IH97</accession>
<dbReference type="SUPFAM" id="SSF52833">
    <property type="entry name" value="Thioredoxin-like"/>
    <property type="match status" value="1"/>
</dbReference>
<keyword evidence="4" id="KW-1185">Reference proteome</keyword>
<feature type="domain" description="Glutaredoxin" evidence="2">
    <location>
        <begin position="243"/>
        <end position="310"/>
    </location>
</feature>
<comment type="similarity">
    <text evidence="1">Belongs to the glutaredoxin family. CGFS subfamily.</text>
</comment>
<dbReference type="InterPro" id="IPR004480">
    <property type="entry name" value="Monothiol_GRX-rel"/>
</dbReference>
<name>A0A1Y1IH97_KLENI</name>
<dbReference type="PANTHER" id="PTHR10293:SF45">
    <property type="entry name" value="BIFUNCTIONAL MONOTHIOL GLUTAREDOXIN-S16, CHLOROPLASTIC"/>
    <property type="match status" value="1"/>
</dbReference>
<dbReference type="EMBL" id="DF237376">
    <property type="protein sequence ID" value="GAQ88431.1"/>
    <property type="molecule type" value="Genomic_DNA"/>
</dbReference>
<gene>
    <name evidence="3" type="ORF">KFL_004270110</name>
</gene>
<organism evidence="3 4">
    <name type="scientific">Klebsormidium nitens</name>
    <name type="common">Green alga</name>
    <name type="synonym">Ulothrix nitens</name>
    <dbReference type="NCBI Taxonomy" id="105231"/>
    <lineage>
        <taxon>Eukaryota</taxon>
        <taxon>Viridiplantae</taxon>
        <taxon>Streptophyta</taxon>
        <taxon>Klebsormidiophyceae</taxon>
        <taxon>Klebsormidiales</taxon>
        <taxon>Klebsormidiaceae</taxon>
        <taxon>Klebsormidium</taxon>
    </lineage>
</organism>
<dbReference type="STRING" id="105231.A0A1Y1IH97"/>
<dbReference type="PANTHER" id="PTHR10293">
    <property type="entry name" value="GLUTAREDOXIN FAMILY MEMBER"/>
    <property type="match status" value="1"/>
</dbReference>
<dbReference type="Proteomes" id="UP000054558">
    <property type="component" value="Unassembled WGS sequence"/>
</dbReference>
<sequence>MAQAAVARISAIPAFHGTTNVRLRTERPPTTPFVPLQAANTSCMGAAPCKIVTVNQVPKTLRVARCGKAFLGGEQELGRQQRQRPRATRRPGAVAAELASLAETEAVPIKTADGNLQKFPAAPGVYAIYDSNQDVQFIGLSRKVSVSLEGHAEDLPELVSSAKVAVVQNVDRSALQAAWKAWVEEYIQQAGKVPPGNVTGNDTWTKRKARGAKPEIRLTPGAHVKLTVPLEEIIDKVVKDVPVVAFIKGTRTAPQCGFSYRVLTLLNESKVDYEVVNVLDEDHNPGLREAIKQYSQWPTIPQVFVKGEFIGGADILEEMVQKNELKPLVSK</sequence>